<dbReference type="Gene3D" id="3.40.50.620">
    <property type="entry name" value="HUPs"/>
    <property type="match status" value="2"/>
</dbReference>
<evidence type="ECO:0000256" key="9">
    <source>
        <dbReference type="ARBA" id="ARBA00030520"/>
    </source>
</evidence>
<dbReference type="AlphaFoldDB" id="A0A914VJ37"/>
<evidence type="ECO:0000256" key="10">
    <source>
        <dbReference type="ARBA" id="ARBA00047469"/>
    </source>
</evidence>
<dbReference type="PANTHER" id="PTHR43740:SF2">
    <property type="entry name" value="LEUCINE--TRNA LIGASE, MITOCHONDRIAL"/>
    <property type="match status" value="1"/>
</dbReference>
<dbReference type="PRINTS" id="PR00985">
    <property type="entry name" value="TRNASYNTHLEU"/>
</dbReference>
<evidence type="ECO:0000256" key="3">
    <source>
        <dbReference type="ARBA" id="ARBA00013164"/>
    </source>
</evidence>
<dbReference type="InterPro" id="IPR001412">
    <property type="entry name" value="aa-tRNA-synth_I_CS"/>
</dbReference>
<dbReference type="FunFam" id="1.10.730.10:FF:000002">
    <property type="entry name" value="Leucine--tRNA ligase"/>
    <property type="match status" value="1"/>
</dbReference>
<dbReference type="FunFam" id="3.40.50.620:FF:000100">
    <property type="entry name" value="probable leucine--tRNA ligase, mitochondrial"/>
    <property type="match status" value="1"/>
</dbReference>
<evidence type="ECO:0000259" key="13">
    <source>
        <dbReference type="Pfam" id="PF08264"/>
    </source>
</evidence>
<comment type="subcellular location">
    <subcellularLocation>
        <location evidence="1">Mitochondrion matrix</location>
    </subcellularLocation>
</comment>
<organism evidence="14 15">
    <name type="scientific">Plectus sambesii</name>
    <dbReference type="NCBI Taxonomy" id="2011161"/>
    <lineage>
        <taxon>Eukaryota</taxon>
        <taxon>Metazoa</taxon>
        <taxon>Ecdysozoa</taxon>
        <taxon>Nematoda</taxon>
        <taxon>Chromadorea</taxon>
        <taxon>Plectida</taxon>
        <taxon>Plectina</taxon>
        <taxon>Plectoidea</taxon>
        <taxon>Plectidae</taxon>
        <taxon>Plectus</taxon>
    </lineage>
</organism>
<dbReference type="PANTHER" id="PTHR43740">
    <property type="entry name" value="LEUCYL-TRNA SYNTHETASE"/>
    <property type="match status" value="1"/>
</dbReference>
<dbReference type="GO" id="GO:0005759">
    <property type="term" value="C:mitochondrial matrix"/>
    <property type="evidence" value="ECO:0007669"/>
    <property type="project" value="UniProtKB-SubCell"/>
</dbReference>
<dbReference type="InterPro" id="IPR002300">
    <property type="entry name" value="aa-tRNA-synth_Ia"/>
</dbReference>
<keyword evidence="4 11" id="KW-0436">Ligase</keyword>
<comment type="similarity">
    <text evidence="2 11">Belongs to the class-I aminoacyl-tRNA synthetase family.</text>
</comment>
<feature type="domain" description="Aminoacyl-tRNA synthetase class Ia" evidence="12">
    <location>
        <begin position="49"/>
        <end position="231"/>
    </location>
</feature>
<keyword evidence="8 11" id="KW-0030">Aminoacyl-tRNA synthetase</keyword>
<accession>A0A914VJ37</accession>
<dbReference type="GO" id="GO:0005524">
    <property type="term" value="F:ATP binding"/>
    <property type="evidence" value="ECO:0007669"/>
    <property type="project" value="UniProtKB-KW"/>
</dbReference>
<evidence type="ECO:0000256" key="5">
    <source>
        <dbReference type="ARBA" id="ARBA00022741"/>
    </source>
</evidence>
<dbReference type="Proteomes" id="UP000887566">
    <property type="component" value="Unplaced"/>
</dbReference>
<dbReference type="Gene3D" id="1.10.730.10">
    <property type="entry name" value="Isoleucyl-tRNA Synthetase, Domain 1"/>
    <property type="match status" value="1"/>
</dbReference>
<dbReference type="SUPFAM" id="SSF47323">
    <property type="entry name" value="Anticodon-binding domain of a subclass of class I aminoacyl-tRNA synthetases"/>
    <property type="match status" value="1"/>
</dbReference>
<dbReference type="InterPro" id="IPR014729">
    <property type="entry name" value="Rossmann-like_a/b/a_fold"/>
</dbReference>
<dbReference type="GO" id="GO:0004823">
    <property type="term" value="F:leucine-tRNA ligase activity"/>
    <property type="evidence" value="ECO:0007669"/>
    <property type="project" value="UniProtKB-EC"/>
</dbReference>
<feature type="domain" description="Aminoacyl-tRNA synthetase class Ia" evidence="12">
    <location>
        <begin position="387"/>
        <end position="541"/>
    </location>
</feature>
<keyword evidence="5 11" id="KW-0547">Nucleotide-binding</keyword>
<feature type="domain" description="Methionyl/Valyl/Leucyl/Isoleucyl-tRNA synthetase anticodon-binding" evidence="13">
    <location>
        <begin position="693"/>
        <end position="769"/>
    </location>
</feature>
<comment type="catalytic activity">
    <reaction evidence="10">
        <text>tRNA(Leu) + L-leucine + ATP = L-leucyl-tRNA(Leu) + AMP + diphosphate</text>
        <dbReference type="Rhea" id="RHEA:11688"/>
        <dbReference type="Rhea" id="RHEA-COMP:9613"/>
        <dbReference type="Rhea" id="RHEA-COMP:9622"/>
        <dbReference type="ChEBI" id="CHEBI:30616"/>
        <dbReference type="ChEBI" id="CHEBI:33019"/>
        <dbReference type="ChEBI" id="CHEBI:57427"/>
        <dbReference type="ChEBI" id="CHEBI:78442"/>
        <dbReference type="ChEBI" id="CHEBI:78494"/>
        <dbReference type="ChEBI" id="CHEBI:456215"/>
        <dbReference type="EC" id="6.1.1.4"/>
    </reaction>
</comment>
<dbReference type="InterPro" id="IPR002302">
    <property type="entry name" value="Leu-tRNA-ligase"/>
</dbReference>
<keyword evidence="14" id="KW-1185">Reference proteome</keyword>
<dbReference type="GO" id="GO:0032543">
    <property type="term" value="P:mitochondrial translation"/>
    <property type="evidence" value="ECO:0007669"/>
    <property type="project" value="TreeGrafter"/>
</dbReference>
<reference evidence="15" key="1">
    <citation type="submission" date="2022-11" db="UniProtKB">
        <authorList>
            <consortium name="WormBaseParasite"/>
        </authorList>
    </citation>
    <scope>IDENTIFICATION</scope>
</reference>
<evidence type="ECO:0000259" key="12">
    <source>
        <dbReference type="Pfam" id="PF00133"/>
    </source>
</evidence>
<protein>
    <recommendedName>
        <fullName evidence="3">leucine--tRNA ligase</fullName>
        <ecNumber evidence="3">6.1.1.4</ecNumber>
    </recommendedName>
    <alternativeName>
        <fullName evidence="9">Leucyl-tRNA synthetase</fullName>
    </alternativeName>
</protein>
<dbReference type="InterPro" id="IPR009080">
    <property type="entry name" value="tRNAsynth_Ia_anticodon-bd"/>
</dbReference>
<proteinExistence type="inferred from homology"/>
<evidence type="ECO:0000313" key="14">
    <source>
        <dbReference type="Proteomes" id="UP000887566"/>
    </source>
</evidence>
<evidence type="ECO:0000313" key="15">
    <source>
        <dbReference type="WBParaSite" id="PSAMB.scaffold2099size25440.g16400.t1"/>
    </source>
</evidence>
<evidence type="ECO:0000256" key="1">
    <source>
        <dbReference type="ARBA" id="ARBA00004305"/>
    </source>
</evidence>
<evidence type="ECO:0000256" key="7">
    <source>
        <dbReference type="ARBA" id="ARBA00022917"/>
    </source>
</evidence>
<dbReference type="EC" id="6.1.1.4" evidence="3"/>
<evidence type="ECO:0000256" key="4">
    <source>
        <dbReference type="ARBA" id="ARBA00022598"/>
    </source>
</evidence>
<dbReference type="InterPro" id="IPR013155">
    <property type="entry name" value="M/V/L/I-tRNA-synth_anticd-bd"/>
</dbReference>
<dbReference type="SUPFAM" id="SSF52374">
    <property type="entry name" value="Nucleotidylyl transferase"/>
    <property type="match status" value="1"/>
</dbReference>
<keyword evidence="6 11" id="KW-0067">ATP-binding</keyword>
<dbReference type="Pfam" id="PF08264">
    <property type="entry name" value="Anticodon_1"/>
    <property type="match status" value="1"/>
</dbReference>
<sequence length="865" mass="98556">MVRLCRRLLYCQASTSKALLPWPDKNIVLRAQVKNIEAHWKPKLQNLRKNTGPKKYILSMFPYPSGNLHIGHARVYTISDILARYFEMRGCQVIHPMGWDAFGLPAENAAIERKLDPKVWTYRNIETMREQLLQTGCRFDWDREIFTCDPAFYKWTQWIFVELFKKGLLRRQLTEVNFDPVDNTVLAAEQIDPDGRSWRSGALAEKRLLEQWLVQTTKYAKALLDGLDHLEHWEQVADIQRNWIGKCDVYAFHLPLIDNKGNQMIQTLDLRLSDPEQLTSCDFVVVKRSHSLAKTAPDAPSDTDVLLNVSLLNVFTGQHLPVVASDKGEFGEFLNARLASMHTCETDKALADQLRISPSSKKSLGRDQILSIAQEQGVGGYITSRKLLDWVVSRQRYWGTPIPIVHCGKCGVVPVPENSLPVVLPHVDSVGGSTLKSATEWYNTSCPSCGSPAHRETDTLDTFFDSSWYYLRYLDPHNQQQLISKSAAQNMPVDVYVGGIEHAAVHIFFARFISHFLYDLGVTTTKEPFEFLLPQGIIRGQTFRVPSTGEYVRKEQVESKSSDYFDKKTGTQLEMVYEKMSKSRYNGVDPMDVLRNDGIDLMRLQLVENAAPKSARNWGDDDTRGLEKWFARIFYIVNVYIEKRQALGGNFKPASDAFEASFNESFNYFVRMVSGMLEIFHLHNTAVSRLQGLTNAMRKCADDDAMGRSKEYERCLHGLIIMLSPFAPHIAAELWAALRQAPAIQPNLWKKDQDVWMQDWPSIDPHASIDFAVLVNEVSIGRHRMPRQAVEQLTIESAMKIAESEAQGPADWLKRFRATGGHIKSSSLRHRPQFEAVLNLTVDMAEDDIQELVKKRSKKPAKKSV</sequence>
<dbReference type="GO" id="GO:0006429">
    <property type="term" value="P:leucyl-tRNA aminoacylation"/>
    <property type="evidence" value="ECO:0007669"/>
    <property type="project" value="InterPro"/>
</dbReference>
<name>A0A914VJ37_9BILA</name>
<evidence type="ECO:0000256" key="8">
    <source>
        <dbReference type="ARBA" id="ARBA00023146"/>
    </source>
</evidence>
<dbReference type="FunFam" id="3.40.50.620:FF:000003">
    <property type="entry name" value="Leucine--tRNA ligase"/>
    <property type="match status" value="1"/>
</dbReference>
<dbReference type="PROSITE" id="PS00178">
    <property type="entry name" value="AA_TRNA_LIGASE_I"/>
    <property type="match status" value="1"/>
</dbReference>
<dbReference type="WBParaSite" id="PSAMB.scaffold2099size25440.g16400.t1">
    <property type="protein sequence ID" value="PSAMB.scaffold2099size25440.g16400.t1"/>
    <property type="gene ID" value="PSAMB.scaffold2099size25440.g16400"/>
</dbReference>
<evidence type="ECO:0000256" key="2">
    <source>
        <dbReference type="ARBA" id="ARBA00005594"/>
    </source>
</evidence>
<evidence type="ECO:0000256" key="6">
    <source>
        <dbReference type="ARBA" id="ARBA00022840"/>
    </source>
</evidence>
<keyword evidence="7 11" id="KW-0648">Protein biosynthesis</keyword>
<evidence type="ECO:0000256" key="11">
    <source>
        <dbReference type="RuleBase" id="RU363035"/>
    </source>
</evidence>
<dbReference type="CDD" id="cd00812">
    <property type="entry name" value="LeuRS_core"/>
    <property type="match status" value="1"/>
</dbReference>
<dbReference type="Pfam" id="PF00133">
    <property type="entry name" value="tRNA-synt_1"/>
    <property type="match status" value="2"/>
</dbReference>